<proteinExistence type="predicted"/>
<accession>A0A0E9QTX0</accession>
<dbReference type="AlphaFoldDB" id="A0A0E9QTX0"/>
<dbReference type="EMBL" id="GBXM01089024">
    <property type="protein sequence ID" value="JAH19553.1"/>
    <property type="molecule type" value="Transcribed_RNA"/>
</dbReference>
<reference evidence="1" key="1">
    <citation type="submission" date="2014-11" db="EMBL/GenBank/DDBJ databases">
        <authorList>
            <person name="Amaro Gonzalez C."/>
        </authorList>
    </citation>
    <scope>NUCLEOTIDE SEQUENCE</scope>
</reference>
<sequence>MYPKIHQLISLFYQTRYLEYNRTSKRWGGYLPK</sequence>
<reference evidence="1" key="2">
    <citation type="journal article" date="2015" name="Fish Shellfish Immunol.">
        <title>Early steps in the European eel (Anguilla anguilla)-Vibrio vulnificus interaction in the gills: Role of the RtxA13 toxin.</title>
        <authorList>
            <person name="Callol A."/>
            <person name="Pajuelo D."/>
            <person name="Ebbesson L."/>
            <person name="Teles M."/>
            <person name="MacKenzie S."/>
            <person name="Amaro C."/>
        </authorList>
    </citation>
    <scope>NUCLEOTIDE SEQUENCE</scope>
</reference>
<evidence type="ECO:0000313" key="1">
    <source>
        <dbReference type="EMBL" id="JAH19553.1"/>
    </source>
</evidence>
<protein>
    <submittedName>
        <fullName evidence="1">Uncharacterized protein</fullName>
    </submittedName>
</protein>
<name>A0A0E9QTX0_ANGAN</name>
<organism evidence="1">
    <name type="scientific">Anguilla anguilla</name>
    <name type="common">European freshwater eel</name>
    <name type="synonym">Muraena anguilla</name>
    <dbReference type="NCBI Taxonomy" id="7936"/>
    <lineage>
        <taxon>Eukaryota</taxon>
        <taxon>Metazoa</taxon>
        <taxon>Chordata</taxon>
        <taxon>Craniata</taxon>
        <taxon>Vertebrata</taxon>
        <taxon>Euteleostomi</taxon>
        <taxon>Actinopterygii</taxon>
        <taxon>Neopterygii</taxon>
        <taxon>Teleostei</taxon>
        <taxon>Anguilliformes</taxon>
        <taxon>Anguillidae</taxon>
        <taxon>Anguilla</taxon>
    </lineage>
</organism>